<keyword evidence="12" id="KW-0808">Transferase</keyword>
<evidence type="ECO:0000313" key="12">
    <source>
        <dbReference type="EMBL" id="AGY58737.1"/>
    </source>
</evidence>
<dbReference type="EMBL" id="CP003587">
    <property type="protein sequence ID" value="AGY58737.1"/>
    <property type="molecule type" value="Genomic_DNA"/>
</dbReference>
<name>U5QIB9_GLOK1</name>
<evidence type="ECO:0000256" key="8">
    <source>
        <dbReference type="PIRSR" id="PIRSR000524-50"/>
    </source>
</evidence>
<evidence type="ECO:0000256" key="9">
    <source>
        <dbReference type="RuleBase" id="RU004075"/>
    </source>
</evidence>
<dbReference type="STRING" id="1183438.GKIL_2491"/>
<dbReference type="Gene3D" id="3.90.1150.10">
    <property type="entry name" value="Aspartate Aminotransferase, domain 1"/>
    <property type="match status" value="1"/>
</dbReference>
<comment type="subunit">
    <text evidence="3">Heterodimer of a large and a small subunit.</text>
</comment>
<evidence type="ECO:0000259" key="11">
    <source>
        <dbReference type="Pfam" id="PF00266"/>
    </source>
</evidence>
<dbReference type="Proteomes" id="UP000017396">
    <property type="component" value="Chromosome"/>
</dbReference>
<evidence type="ECO:0000256" key="6">
    <source>
        <dbReference type="ARBA" id="ARBA00079151"/>
    </source>
</evidence>
<reference evidence="12 13" key="1">
    <citation type="journal article" date="2013" name="PLoS ONE">
        <title>Cultivation and Complete Genome Sequencing of Gloeobacter kilaueensis sp. nov., from a Lava Cave in Kilauea Caldera, Hawai'i.</title>
        <authorList>
            <person name="Saw J.H."/>
            <person name="Schatz M."/>
            <person name="Brown M.V."/>
            <person name="Kunkel D.D."/>
            <person name="Foster J.S."/>
            <person name="Shick H."/>
            <person name="Christensen S."/>
            <person name="Hou S."/>
            <person name="Wan X."/>
            <person name="Donachie S.P."/>
        </authorList>
    </citation>
    <scope>NUCLEOTIDE SEQUENCE [LARGE SCALE GENOMIC DNA]</scope>
    <source>
        <strain evidence="13">JS</strain>
    </source>
</reference>
<gene>
    <name evidence="12" type="ORF">GKIL_2491</name>
</gene>
<dbReference type="InterPro" id="IPR000192">
    <property type="entry name" value="Aminotrans_V_dom"/>
</dbReference>
<evidence type="ECO:0000256" key="3">
    <source>
        <dbReference type="ARBA" id="ARBA00011771"/>
    </source>
</evidence>
<organism evidence="12 13">
    <name type="scientific">Gloeobacter kilaueensis (strain ATCC BAA-2537 / CCAP 1431/1 / ULC 316 / JS1)</name>
    <dbReference type="NCBI Taxonomy" id="1183438"/>
    <lineage>
        <taxon>Bacteria</taxon>
        <taxon>Bacillati</taxon>
        <taxon>Cyanobacteriota</taxon>
        <taxon>Cyanophyceae</taxon>
        <taxon>Gloeobacterales</taxon>
        <taxon>Gloeobacteraceae</taxon>
        <taxon>Gloeobacter</taxon>
    </lineage>
</organism>
<comment type="similarity">
    <text evidence="2 9">Belongs to the class-V pyridoxal-phosphate-dependent aminotransferase family.</text>
</comment>
<feature type="modified residue" description="N6-(pyridoxal phosphate)lysine" evidence="8">
    <location>
        <position position="194"/>
    </location>
</feature>
<dbReference type="InterPro" id="IPR015424">
    <property type="entry name" value="PyrdxlP-dep_Trfase"/>
</dbReference>
<keyword evidence="12" id="KW-0032">Aminotransferase</keyword>
<dbReference type="PANTHER" id="PTHR21152:SF40">
    <property type="entry name" value="ALANINE--GLYOXYLATE AMINOTRANSFERASE"/>
    <property type="match status" value="1"/>
</dbReference>
<dbReference type="GO" id="GO:0004760">
    <property type="term" value="F:L-serine-pyruvate transaminase activity"/>
    <property type="evidence" value="ECO:0007669"/>
    <property type="project" value="TreeGrafter"/>
</dbReference>
<dbReference type="FunFam" id="3.90.1150.10:FF:000031">
    <property type="entry name" value="Serine--glyoxylate aminotransferase"/>
    <property type="match status" value="1"/>
</dbReference>
<evidence type="ECO:0000256" key="4">
    <source>
        <dbReference type="ARBA" id="ARBA00022898"/>
    </source>
</evidence>
<keyword evidence="13" id="KW-1185">Reference proteome</keyword>
<evidence type="ECO:0000256" key="2">
    <source>
        <dbReference type="ARBA" id="ARBA00009236"/>
    </source>
</evidence>
<dbReference type="PATRIC" id="fig|1183438.3.peg.2450"/>
<feature type="binding site" evidence="7">
    <location>
        <position position="339"/>
    </location>
    <ligand>
        <name>substrate</name>
    </ligand>
</feature>
<dbReference type="PIRSF" id="PIRSF000524">
    <property type="entry name" value="SPT"/>
    <property type="match status" value="1"/>
</dbReference>
<comment type="cofactor">
    <cofactor evidence="1 8 10">
        <name>pyridoxal 5'-phosphate</name>
        <dbReference type="ChEBI" id="CHEBI:597326"/>
    </cofactor>
</comment>
<evidence type="ECO:0000313" key="13">
    <source>
        <dbReference type="Proteomes" id="UP000017396"/>
    </source>
</evidence>
<dbReference type="InterPro" id="IPR020578">
    <property type="entry name" value="Aminotrans_V_PyrdxlP_BS"/>
</dbReference>
<dbReference type="PROSITE" id="PS00595">
    <property type="entry name" value="AA_TRANSFER_CLASS_5"/>
    <property type="match status" value="1"/>
</dbReference>
<accession>U5QIB9</accession>
<dbReference type="KEGG" id="glj:GKIL_2491"/>
<dbReference type="Gene3D" id="3.40.640.10">
    <property type="entry name" value="Type I PLP-dependent aspartate aminotransferase-like (Major domain)"/>
    <property type="match status" value="1"/>
</dbReference>
<keyword evidence="4 8" id="KW-0663">Pyridoxal phosphate</keyword>
<evidence type="ECO:0000256" key="10">
    <source>
        <dbReference type="RuleBase" id="RU004504"/>
    </source>
</evidence>
<dbReference type="RefSeq" id="WP_023173919.1">
    <property type="nucleotide sequence ID" value="NC_022600.1"/>
</dbReference>
<dbReference type="SUPFAM" id="SSF53383">
    <property type="entry name" value="PLP-dependent transferases"/>
    <property type="match status" value="1"/>
</dbReference>
<dbReference type="InterPro" id="IPR015422">
    <property type="entry name" value="PyrdxlP-dep_Trfase_small"/>
</dbReference>
<evidence type="ECO:0000256" key="1">
    <source>
        <dbReference type="ARBA" id="ARBA00001933"/>
    </source>
</evidence>
<feature type="domain" description="Aminotransferase class V" evidence="11">
    <location>
        <begin position="27"/>
        <end position="329"/>
    </location>
</feature>
<dbReference type="PANTHER" id="PTHR21152">
    <property type="entry name" value="AMINOTRANSFERASE CLASS V"/>
    <property type="match status" value="1"/>
</dbReference>
<dbReference type="GO" id="GO:0019265">
    <property type="term" value="P:glycine biosynthetic process, by transamination of glyoxylate"/>
    <property type="evidence" value="ECO:0007669"/>
    <property type="project" value="TreeGrafter"/>
</dbReference>
<dbReference type="OrthoDB" id="389074at2"/>
<dbReference type="FunFam" id="3.40.640.10:FF:000054">
    <property type="entry name" value="Serine--glyoxylate aminotransferase"/>
    <property type="match status" value="1"/>
</dbReference>
<dbReference type="AlphaFoldDB" id="U5QIB9"/>
<evidence type="ECO:0000256" key="7">
    <source>
        <dbReference type="PIRSR" id="PIRSR000524-1"/>
    </source>
</evidence>
<dbReference type="Pfam" id="PF00266">
    <property type="entry name" value="Aminotran_5"/>
    <property type="match status" value="1"/>
</dbReference>
<dbReference type="InterPro" id="IPR015421">
    <property type="entry name" value="PyrdxlP-dep_Trfase_major"/>
</dbReference>
<dbReference type="GO" id="GO:0008453">
    <property type="term" value="F:alanine-glyoxylate transaminase activity"/>
    <property type="evidence" value="ECO:0007669"/>
    <property type="project" value="TreeGrafter"/>
</dbReference>
<dbReference type="HOGENOM" id="CLU_027686_1_1_3"/>
<dbReference type="InterPro" id="IPR024169">
    <property type="entry name" value="SP_NH2Trfase/AEP_transaminase"/>
</dbReference>
<dbReference type="eggNOG" id="COG0075">
    <property type="taxonomic scope" value="Bacteria"/>
</dbReference>
<evidence type="ECO:0000256" key="5">
    <source>
        <dbReference type="ARBA" id="ARBA00054899"/>
    </source>
</evidence>
<sequence>MDDKLFLMIPGPTPIPERALLAMAKAPVGHRSSEFARIMAEVSDNLRWLHQTRSDVLILASSGTGALEAAIVNACSPGDRVLVGANGKFGERWVEVARAFGLKPEVISAPYGQPLPTDAFQAALAADTDKAIKAVIVTHSETSTGVLNDLGTIAGYIRAHGEAVSIVDAVTSLGAANVPVDEWGLDFVGSGSQKAYMIPPGLAFLAVSERGWQAVERSRSPRYYFDLRGYRKALKKNNTPFTTPVNLVYALQVTLQMLKAEGLEGLFARHTRLRDGTRAAIRALGLGLFAPDDTFASTAITAVIPPPDIPCDKLRATLKKNYDIVIAGGQGEMEGQIVRLGHLGFVSERDVLTAIAALEGALHTLGYDGFTPGSGVAAASAVLFG</sequence>
<proteinExistence type="inferred from homology"/>
<protein>
    <recommendedName>
        <fullName evidence="6">Tritium exchange subunit</fullName>
    </recommendedName>
</protein>
<comment type="function">
    <text evidence="5">Soluble hydrogenase catalyzes both production and consumption of hydrogen from suitable artificial electron donors or acceptors. This subunit catalyzes the tritium-exchange activity.</text>
</comment>